<dbReference type="STRING" id="52.CMC5_049100"/>
<dbReference type="GO" id="GO:0032259">
    <property type="term" value="P:methylation"/>
    <property type="evidence" value="ECO:0007669"/>
    <property type="project" value="UniProtKB-KW"/>
</dbReference>
<dbReference type="InterPro" id="IPR029063">
    <property type="entry name" value="SAM-dependent_MTases_sf"/>
</dbReference>
<dbReference type="GO" id="GO:0003677">
    <property type="term" value="F:DNA binding"/>
    <property type="evidence" value="ECO:0007669"/>
    <property type="project" value="InterPro"/>
</dbReference>
<dbReference type="Proteomes" id="UP000067626">
    <property type="component" value="Chromosome"/>
</dbReference>
<comment type="similarity">
    <text evidence="3">Belongs to the N(4)/N(6)-methyltransferase family.</text>
</comment>
<dbReference type="AlphaFoldDB" id="A0A0K1EIR5"/>
<gene>
    <name evidence="6" type="ORF">CMC5_049100</name>
</gene>
<dbReference type="GO" id="GO:0008170">
    <property type="term" value="F:N-methyltransferase activity"/>
    <property type="evidence" value="ECO:0007669"/>
    <property type="project" value="InterPro"/>
</dbReference>
<evidence type="ECO:0000256" key="2">
    <source>
        <dbReference type="ARBA" id="ARBA00022679"/>
    </source>
</evidence>
<dbReference type="PRINTS" id="PR00508">
    <property type="entry name" value="S21N4MTFRASE"/>
</dbReference>
<proteinExistence type="inferred from homology"/>
<name>A0A0K1EIR5_CHOCO</name>
<feature type="region of interest" description="Disordered" evidence="4">
    <location>
        <begin position="1"/>
        <end position="71"/>
    </location>
</feature>
<keyword evidence="2" id="KW-0808">Transferase</keyword>
<dbReference type="PATRIC" id="fig|52.7.peg.5429"/>
<evidence type="ECO:0000256" key="3">
    <source>
        <dbReference type="RuleBase" id="RU362026"/>
    </source>
</evidence>
<dbReference type="Gene3D" id="3.40.50.150">
    <property type="entry name" value="Vaccinia Virus protein VP39"/>
    <property type="match status" value="1"/>
</dbReference>
<dbReference type="RefSeq" id="WP_050432646.1">
    <property type="nucleotide sequence ID" value="NZ_CP012159.1"/>
</dbReference>
<feature type="compositionally biased region" description="Polar residues" evidence="4">
    <location>
        <begin position="32"/>
        <end position="43"/>
    </location>
</feature>
<keyword evidence="1" id="KW-0489">Methyltransferase</keyword>
<accession>A0A0K1EIR5</accession>
<dbReference type="REBASE" id="116697">
    <property type="entry name" value="M.CcrC5ORF49100P"/>
</dbReference>
<organism evidence="6 7">
    <name type="scientific">Chondromyces crocatus</name>
    <dbReference type="NCBI Taxonomy" id="52"/>
    <lineage>
        <taxon>Bacteria</taxon>
        <taxon>Pseudomonadati</taxon>
        <taxon>Myxococcota</taxon>
        <taxon>Polyangia</taxon>
        <taxon>Polyangiales</taxon>
        <taxon>Polyangiaceae</taxon>
        <taxon>Chondromyces</taxon>
    </lineage>
</organism>
<evidence type="ECO:0000259" key="5">
    <source>
        <dbReference type="Pfam" id="PF01555"/>
    </source>
</evidence>
<dbReference type="Pfam" id="PF01555">
    <property type="entry name" value="N6_N4_Mtase"/>
    <property type="match status" value="1"/>
</dbReference>
<feature type="domain" description="DNA methylase N-4/N-6" evidence="5">
    <location>
        <begin position="231"/>
        <end position="294"/>
    </location>
</feature>
<protein>
    <recommendedName>
        <fullName evidence="3">Methyltransferase</fullName>
        <ecNumber evidence="3">2.1.1.-</ecNumber>
    </recommendedName>
</protein>
<dbReference type="InterPro" id="IPR002941">
    <property type="entry name" value="DNA_methylase_N4/N6"/>
</dbReference>
<feature type="compositionally biased region" description="Low complexity" evidence="4">
    <location>
        <begin position="1"/>
        <end position="17"/>
    </location>
</feature>
<evidence type="ECO:0000313" key="6">
    <source>
        <dbReference type="EMBL" id="AKT40754.1"/>
    </source>
</evidence>
<sequence length="304" mass="33437">MRDAASTTAGKTTSTPAHPISTTKRKAVASTPRKTSAPTSTQKKPARLAPVKRSLRPSSAQLASAPSASAPPAGHLVILPPADVLTTLRAQRERVTVTMLDPWYNKGIGGERPDYHDWLAEVVAEAARFSDHVFVWGFPEIVAHQIGRIPPTHTLAAWLTWYFKNCPSVIRGWRSAQNACLHLAHRDARLHPEHFLNEAQREKQRQGKLRYLPGPPSVIEAALIIGFVGRREQQGHPSQKPEKALEPLIEMTTVPGDTVLDPMCGSGTTGAVCQRLGRHAILCDMDEKYVQMTERRLGVKRSQG</sequence>
<evidence type="ECO:0000256" key="4">
    <source>
        <dbReference type="SAM" id="MobiDB-lite"/>
    </source>
</evidence>
<dbReference type="EMBL" id="CP012159">
    <property type="protein sequence ID" value="AKT40754.1"/>
    <property type="molecule type" value="Genomic_DNA"/>
</dbReference>
<evidence type="ECO:0000313" key="7">
    <source>
        <dbReference type="Proteomes" id="UP000067626"/>
    </source>
</evidence>
<dbReference type="InterPro" id="IPR001091">
    <property type="entry name" value="RM_Methyltransferase"/>
</dbReference>
<dbReference type="KEGG" id="ccro:CMC5_049100"/>
<evidence type="ECO:0000256" key="1">
    <source>
        <dbReference type="ARBA" id="ARBA00022603"/>
    </source>
</evidence>
<feature type="compositionally biased region" description="Low complexity" evidence="4">
    <location>
        <begin position="56"/>
        <end position="71"/>
    </location>
</feature>
<dbReference type="SUPFAM" id="SSF53335">
    <property type="entry name" value="S-adenosyl-L-methionine-dependent methyltransferases"/>
    <property type="match status" value="1"/>
</dbReference>
<keyword evidence="7" id="KW-1185">Reference proteome</keyword>
<reference evidence="6 7" key="1">
    <citation type="submission" date="2015-07" db="EMBL/GenBank/DDBJ databases">
        <title>Genome analysis of myxobacterium Chondromyces crocatus Cm c5 reveals a high potential for natural compound synthesis and the genetic basis for the loss of fruiting body formation.</title>
        <authorList>
            <person name="Zaburannyi N."/>
            <person name="Bunk B."/>
            <person name="Maier J."/>
            <person name="Overmann J."/>
            <person name="Mueller R."/>
        </authorList>
    </citation>
    <scope>NUCLEOTIDE SEQUENCE [LARGE SCALE GENOMIC DNA]</scope>
    <source>
        <strain evidence="6 7">Cm c5</strain>
    </source>
</reference>
<dbReference type="EC" id="2.1.1.-" evidence="3"/>